<proteinExistence type="predicted"/>
<feature type="compositionally biased region" description="Polar residues" evidence="1">
    <location>
        <begin position="198"/>
        <end position="208"/>
    </location>
</feature>
<evidence type="ECO:0000256" key="3">
    <source>
        <dbReference type="SAM" id="SignalP"/>
    </source>
</evidence>
<feature type="compositionally biased region" description="Low complexity" evidence="1">
    <location>
        <begin position="187"/>
        <end position="197"/>
    </location>
</feature>
<keyword evidence="5" id="KW-1185">Reference proteome</keyword>
<keyword evidence="2" id="KW-0812">Transmembrane</keyword>
<keyword evidence="2" id="KW-0472">Membrane</keyword>
<dbReference type="AlphaFoldDB" id="A0AAF1C540"/>
<feature type="signal peptide" evidence="3">
    <location>
        <begin position="1"/>
        <end position="19"/>
    </location>
</feature>
<evidence type="ECO:0000313" key="4">
    <source>
        <dbReference type="EMBL" id="WPF83703.1"/>
    </source>
</evidence>
<reference evidence="5" key="1">
    <citation type="submission" date="2023-11" db="EMBL/GenBank/DDBJ databases">
        <authorList>
            <person name="Helweg L.P."/>
            <person name="Kiel A."/>
            <person name="Hitz F."/>
            <person name="Ruckert-Reed C."/>
            <person name="Busche T."/>
            <person name="Kaltschmidt B."/>
            <person name="Kaltschmidt C."/>
        </authorList>
    </citation>
    <scope>NUCLEOTIDE SEQUENCE [LARGE SCALE GENOMIC DNA]</scope>
    <source>
        <strain evidence="5">4.1</strain>
    </source>
</reference>
<evidence type="ECO:0000256" key="1">
    <source>
        <dbReference type="SAM" id="MobiDB-lite"/>
    </source>
</evidence>
<keyword evidence="3" id="KW-0732">Signal</keyword>
<evidence type="ECO:0000313" key="5">
    <source>
        <dbReference type="Proteomes" id="UP001304340"/>
    </source>
</evidence>
<protein>
    <submittedName>
        <fullName evidence="4">LPXTG cell wall anchor domain-containing protein</fullName>
    </submittedName>
</protein>
<evidence type="ECO:0000256" key="2">
    <source>
        <dbReference type="SAM" id="Phobius"/>
    </source>
</evidence>
<feature type="region of interest" description="Disordered" evidence="1">
    <location>
        <begin position="164"/>
        <end position="208"/>
    </location>
</feature>
<sequence length="274" mass="27455">MLTFLITSSTIAAACPTVAARPAATPAPPEQVVELSADGTTYSRSLTDLFGPVRLSPGDHVEGSFWVRNAGARPARLTLTVTDVGVSDPETLQALSLTSGPADRPGGVVPLAEVARYATLSAGENLDPGEAIMIVSTLALEDLSGQQGQQSTVDLTVRVTLSGAATGSAPGTEPVPTDTAPEPPGTAPALPGATPPGSSESGPLASSTEGGLLAQTWDARLASTGGVAVASTVVAGALVALGLLLWFAARRRREQDSEPEGGGAPESAVGEDRA</sequence>
<dbReference type="KEGG" id="sbil:SANBI_001398"/>
<name>A0AAF1C540_9MICO</name>
<feature type="chain" id="PRO_5042201724" evidence="3">
    <location>
        <begin position="20"/>
        <end position="274"/>
    </location>
</feature>
<dbReference type="RefSeq" id="WP_319160253.1">
    <property type="nucleotide sequence ID" value="NZ_CP138359.1"/>
</dbReference>
<dbReference type="NCBIfam" id="TIGR01167">
    <property type="entry name" value="LPXTG_anchor"/>
    <property type="match status" value="1"/>
</dbReference>
<feature type="region of interest" description="Disordered" evidence="1">
    <location>
        <begin position="252"/>
        <end position="274"/>
    </location>
</feature>
<dbReference type="EMBL" id="CP138359">
    <property type="protein sequence ID" value="WPF83703.1"/>
    <property type="molecule type" value="Genomic_DNA"/>
</dbReference>
<accession>A0AAF1C540</accession>
<keyword evidence="2" id="KW-1133">Transmembrane helix</keyword>
<feature type="transmembrane region" description="Helical" evidence="2">
    <location>
        <begin position="227"/>
        <end position="249"/>
    </location>
</feature>
<dbReference type="Proteomes" id="UP001304340">
    <property type="component" value="Chromosome"/>
</dbReference>
<organism evidence="4 5">
    <name type="scientific">Sanguibacter biliveldensis</name>
    <dbReference type="NCBI Taxonomy" id="3030830"/>
    <lineage>
        <taxon>Bacteria</taxon>
        <taxon>Bacillati</taxon>
        <taxon>Actinomycetota</taxon>
        <taxon>Actinomycetes</taxon>
        <taxon>Micrococcales</taxon>
        <taxon>Sanguibacteraceae</taxon>
        <taxon>Sanguibacter</taxon>
    </lineage>
</organism>
<gene>
    <name evidence="4" type="ORF">SANBI_001398</name>
</gene>